<protein>
    <recommendedName>
        <fullName evidence="4">Transmembrane protein</fullName>
    </recommendedName>
</protein>
<feature type="non-terminal residue" evidence="2">
    <location>
        <position position="1"/>
    </location>
</feature>
<dbReference type="HOGENOM" id="CLU_629456_0_0_1"/>
<dbReference type="AlphaFoldDB" id="A0DVF4"/>
<reference evidence="2 3" key="1">
    <citation type="journal article" date="2006" name="Nature">
        <title>Global trends of whole-genome duplications revealed by the ciliate Paramecium tetraurelia.</title>
        <authorList>
            <consortium name="Genoscope"/>
            <person name="Aury J.-M."/>
            <person name="Jaillon O."/>
            <person name="Duret L."/>
            <person name="Noel B."/>
            <person name="Jubin C."/>
            <person name="Porcel B.M."/>
            <person name="Segurens B."/>
            <person name="Daubin V."/>
            <person name="Anthouard V."/>
            <person name="Aiach N."/>
            <person name="Arnaiz O."/>
            <person name="Billaut A."/>
            <person name="Beisson J."/>
            <person name="Blanc I."/>
            <person name="Bouhouche K."/>
            <person name="Camara F."/>
            <person name="Duharcourt S."/>
            <person name="Guigo R."/>
            <person name="Gogendeau D."/>
            <person name="Katinka M."/>
            <person name="Keller A.-M."/>
            <person name="Kissmehl R."/>
            <person name="Klotz C."/>
            <person name="Koll F."/>
            <person name="Le Moue A."/>
            <person name="Lepere C."/>
            <person name="Malinsky S."/>
            <person name="Nowacki M."/>
            <person name="Nowak J.K."/>
            <person name="Plattner H."/>
            <person name="Poulain J."/>
            <person name="Ruiz F."/>
            <person name="Serrano V."/>
            <person name="Zagulski M."/>
            <person name="Dessen P."/>
            <person name="Betermier M."/>
            <person name="Weissenbach J."/>
            <person name="Scarpelli C."/>
            <person name="Schachter V."/>
            <person name="Sperling L."/>
            <person name="Meyer E."/>
            <person name="Cohen J."/>
            <person name="Wincker P."/>
        </authorList>
    </citation>
    <scope>NUCLEOTIDE SEQUENCE [LARGE SCALE GENOMIC DNA]</scope>
    <source>
        <strain evidence="2 3">Stock d4-2</strain>
    </source>
</reference>
<accession>A0DVF4</accession>
<feature type="transmembrane region" description="Helical" evidence="1">
    <location>
        <begin position="387"/>
        <end position="404"/>
    </location>
</feature>
<gene>
    <name evidence="2" type="ORF">GSPATT00039785001</name>
</gene>
<evidence type="ECO:0008006" key="4">
    <source>
        <dbReference type="Google" id="ProtNLM"/>
    </source>
</evidence>
<dbReference type="EMBL" id="CT868597">
    <property type="protein sequence ID" value="CAK87021.1"/>
    <property type="molecule type" value="Genomic_DNA"/>
</dbReference>
<feature type="transmembrane region" description="Helical" evidence="1">
    <location>
        <begin position="350"/>
        <end position="375"/>
    </location>
</feature>
<sequence length="436" mass="53042">IQHVELRIQIRYYKIKKSYFNNREQSLQVLQKVKNQQNSIFIWQIQVELQSYLYSRDVCRLQKQQILEQISLLQNFKIDYQFSGISQLHIQKFHKISKFLIKMICKAILHVRAAFQQQINDHLPVFLITTLLLWSIKCYQIYLQYYHTQLLPLKLDGQFFFQSKITSYLLLHSIHQQQRSSAKLQHHIFFFCNFQEHLQSSVESVIYSLFLFIFNPYYSEMMICILDNLNLIQRVYQVQFQVEQRNYKHKYYFLDEIFNFFQPSLFQRFYHQKFQFLNQISIPTKIFILWSFQQVSFQHSTHNLQKQLSEMSRKISNTHQIQYYLCDHIIPFRLCTHDHIQKYKLHLINLSFLITILTYQTIIRITSLFTFCLAIKKTQGKQRQTSIIILFIIVLLPSYLSSNMENMNRIPNNWQVQQMTKIRYDICHQSKLKKLD</sequence>
<evidence type="ECO:0000313" key="2">
    <source>
        <dbReference type="EMBL" id="CAK87021.1"/>
    </source>
</evidence>
<dbReference type="RefSeq" id="XP_001454418.1">
    <property type="nucleotide sequence ID" value="XM_001454381.2"/>
</dbReference>
<dbReference type="Proteomes" id="UP000000600">
    <property type="component" value="Unassembled WGS sequence"/>
</dbReference>
<evidence type="ECO:0000313" key="3">
    <source>
        <dbReference type="Proteomes" id="UP000000600"/>
    </source>
</evidence>
<keyword evidence="1" id="KW-1133">Transmembrane helix</keyword>
<keyword evidence="1" id="KW-0472">Membrane</keyword>
<name>A0DVF4_PARTE</name>
<dbReference type="GeneID" id="5040203"/>
<organism evidence="2 3">
    <name type="scientific">Paramecium tetraurelia</name>
    <dbReference type="NCBI Taxonomy" id="5888"/>
    <lineage>
        <taxon>Eukaryota</taxon>
        <taxon>Sar</taxon>
        <taxon>Alveolata</taxon>
        <taxon>Ciliophora</taxon>
        <taxon>Intramacronucleata</taxon>
        <taxon>Oligohymenophorea</taxon>
        <taxon>Peniculida</taxon>
        <taxon>Parameciidae</taxon>
        <taxon>Paramecium</taxon>
    </lineage>
</organism>
<dbReference type="InParanoid" id="A0DVF4"/>
<proteinExistence type="predicted"/>
<evidence type="ECO:0000256" key="1">
    <source>
        <dbReference type="SAM" id="Phobius"/>
    </source>
</evidence>
<keyword evidence="1" id="KW-0812">Transmembrane</keyword>
<keyword evidence="3" id="KW-1185">Reference proteome</keyword>
<dbReference type="KEGG" id="ptm:GSPATT00039785001"/>